<evidence type="ECO:0000259" key="1">
    <source>
        <dbReference type="PROSITE" id="PS50191"/>
    </source>
</evidence>
<dbReference type="GO" id="GO:1902936">
    <property type="term" value="F:phosphatidylinositol bisphosphate binding"/>
    <property type="evidence" value="ECO:0007669"/>
    <property type="project" value="TreeGrafter"/>
</dbReference>
<dbReference type="SUPFAM" id="SSF52087">
    <property type="entry name" value="CRAL/TRIO domain"/>
    <property type="match status" value="1"/>
</dbReference>
<gene>
    <name evidence="2" type="primary">106085627</name>
</gene>
<dbReference type="InterPro" id="IPR036273">
    <property type="entry name" value="CRAL/TRIO_N_dom_sf"/>
</dbReference>
<dbReference type="PANTHER" id="PTHR10174">
    <property type="entry name" value="ALPHA-TOCOPHEROL TRANSFER PROTEIN-RELATED"/>
    <property type="match status" value="1"/>
</dbReference>
<dbReference type="GO" id="GO:0016020">
    <property type="term" value="C:membrane"/>
    <property type="evidence" value="ECO:0007669"/>
    <property type="project" value="TreeGrafter"/>
</dbReference>
<dbReference type="VEuPathDB" id="VectorBase:SCAU001739"/>
<dbReference type="PRINTS" id="PR00180">
    <property type="entry name" value="CRETINALDHBP"/>
</dbReference>
<dbReference type="CDD" id="cd00170">
    <property type="entry name" value="SEC14"/>
    <property type="match status" value="1"/>
</dbReference>
<dbReference type="OrthoDB" id="6682367at2759"/>
<dbReference type="InterPro" id="IPR036865">
    <property type="entry name" value="CRAL-TRIO_dom_sf"/>
</dbReference>
<dbReference type="AlphaFoldDB" id="A0A1I8NSX0"/>
<dbReference type="EnsemblMetazoa" id="SCAU001739-RA">
    <property type="protein sequence ID" value="SCAU001739-PA"/>
    <property type="gene ID" value="SCAU001739"/>
</dbReference>
<dbReference type="SUPFAM" id="SSF46938">
    <property type="entry name" value="CRAL/TRIO N-terminal domain"/>
    <property type="match status" value="1"/>
</dbReference>
<dbReference type="Gene3D" id="1.10.8.20">
    <property type="entry name" value="N-terminal domain of phosphatidylinositol transfer protein sec14p"/>
    <property type="match status" value="1"/>
</dbReference>
<reference evidence="2" key="1">
    <citation type="submission" date="2020-05" db="UniProtKB">
        <authorList>
            <consortium name="EnsemblMetazoa"/>
        </authorList>
    </citation>
    <scope>IDENTIFICATION</scope>
    <source>
        <strain evidence="2">USDA</strain>
    </source>
</reference>
<dbReference type="InterPro" id="IPR011074">
    <property type="entry name" value="CRAL/TRIO_N_dom"/>
</dbReference>
<evidence type="ECO:0000313" key="2">
    <source>
        <dbReference type="EnsemblMetazoa" id="SCAU001739-PA"/>
    </source>
</evidence>
<dbReference type="Gene3D" id="1.20.5.1200">
    <property type="entry name" value="Alpha-tocopherol transfer"/>
    <property type="match status" value="1"/>
</dbReference>
<dbReference type="SMART" id="SM01100">
    <property type="entry name" value="CRAL_TRIO_N"/>
    <property type="match status" value="1"/>
</dbReference>
<feature type="domain" description="CRAL-TRIO" evidence="1">
    <location>
        <begin position="121"/>
        <end position="256"/>
    </location>
</feature>
<dbReference type="Proteomes" id="UP000095300">
    <property type="component" value="Unassembled WGS sequence"/>
</dbReference>
<dbReference type="Gene3D" id="3.40.525.10">
    <property type="entry name" value="CRAL-TRIO lipid binding domain"/>
    <property type="match status" value="1"/>
</dbReference>
<organism evidence="2 3">
    <name type="scientific">Stomoxys calcitrans</name>
    <name type="common">Stable fly</name>
    <name type="synonym">Conops calcitrans</name>
    <dbReference type="NCBI Taxonomy" id="35570"/>
    <lineage>
        <taxon>Eukaryota</taxon>
        <taxon>Metazoa</taxon>
        <taxon>Ecdysozoa</taxon>
        <taxon>Arthropoda</taxon>
        <taxon>Hexapoda</taxon>
        <taxon>Insecta</taxon>
        <taxon>Pterygota</taxon>
        <taxon>Neoptera</taxon>
        <taxon>Endopterygota</taxon>
        <taxon>Diptera</taxon>
        <taxon>Brachycera</taxon>
        <taxon>Muscomorpha</taxon>
        <taxon>Muscoidea</taxon>
        <taxon>Muscidae</taxon>
        <taxon>Stomoxys</taxon>
    </lineage>
</organism>
<dbReference type="InterPro" id="IPR001251">
    <property type="entry name" value="CRAL-TRIO_dom"/>
</dbReference>
<name>A0A1I8NSX0_STOCA</name>
<sequence length="309" mass="35891">MASLVPLSAELQTVSNEELGEVPSRISEDLEALRQWLRLQPHLEARYDDQFLVQFLRGCKYSLERAKEKIDVYFSLKSKYPEMMNLTNVDDPKFRDIYRLACCLMLPKPLNGTGARIVVFRFDYPVSKYNIGEILQATLAMHELLIVNDPYACINGLIYLVDYGSATASHFLQMTPNFCKIVVSYMEKSMPLRIKSLYYIKTATAAQQFFRIFIPFFSEKIQKRLHVMGHNFDELYKDLPRQYLPKDYGGELPSILELVDEYEKTWDDYREFFKANANYGTNEKLRRGKPLDIDGLFGVGGSFRKLNVD</sequence>
<dbReference type="PANTHER" id="PTHR10174:SF216">
    <property type="entry name" value="CRAL-TRIO DOMAIN-CONTAINING PROTEIN-RELATED"/>
    <property type="match status" value="1"/>
</dbReference>
<evidence type="ECO:0000313" key="3">
    <source>
        <dbReference type="Proteomes" id="UP000095300"/>
    </source>
</evidence>
<dbReference type="PROSITE" id="PS50191">
    <property type="entry name" value="CRAL_TRIO"/>
    <property type="match status" value="1"/>
</dbReference>
<keyword evidence="3" id="KW-1185">Reference proteome</keyword>
<dbReference type="Pfam" id="PF00650">
    <property type="entry name" value="CRAL_TRIO"/>
    <property type="match status" value="1"/>
</dbReference>
<accession>A0A1I8NSX0</accession>
<dbReference type="SMART" id="SM00516">
    <property type="entry name" value="SEC14"/>
    <property type="match status" value="1"/>
</dbReference>
<protein>
    <recommendedName>
        <fullName evidence="1">CRAL-TRIO domain-containing protein</fullName>
    </recommendedName>
</protein>
<proteinExistence type="predicted"/>